<sequence length="201" mass="23263">RANVYPTREFLARGRRETQIKACRHCQAENETCSHIIGYCPVVQDARIKRHNQLCELLVEEAKRKEWVVFQEPLLKDPQNELFKPDLIFVKENQAIVVDVTVRYESKETSLADAAMEKVRKYQHLRSQVQELTNTSNIKFMGFPLGARGKWHHGNYELLAELGLSNSRQDKVARRLSTRALFTSVDIVHVFVSQARSIVRS</sequence>
<dbReference type="Proteomes" id="UP000053309">
    <property type="component" value="Unassembled WGS sequence"/>
</dbReference>
<gene>
    <name evidence="1" type="ORF">N312_06329</name>
</gene>
<name>A0A087VC00_BALRE</name>
<evidence type="ECO:0000313" key="1">
    <source>
        <dbReference type="EMBL" id="KFO10142.1"/>
    </source>
</evidence>
<evidence type="ECO:0008006" key="3">
    <source>
        <dbReference type="Google" id="ProtNLM"/>
    </source>
</evidence>
<proteinExistence type="predicted"/>
<feature type="non-terminal residue" evidence="1">
    <location>
        <position position="1"/>
    </location>
</feature>
<evidence type="ECO:0000313" key="2">
    <source>
        <dbReference type="Proteomes" id="UP000053309"/>
    </source>
</evidence>
<accession>A0A087VC00</accession>
<organism evidence="1 2">
    <name type="scientific">Balearica regulorum gibbericeps</name>
    <name type="common">East African grey crowned-crane</name>
    <dbReference type="NCBI Taxonomy" id="100784"/>
    <lineage>
        <taxon>Eukaryota</taxon>
        <taxon>Metazoa</taxon>
        <taxon>Chordata</taxon>
        <taxon>Craniata</taxon>
        <taxon>Vertebrata</taxon>
        <taxon>Euteleostomi</taxon>
        <taxon>Archelosauria</taxon>
        <taxon>Archosauria</taxon>
        <taxon>Dinosauria</taxon>
        <taxon>Saurischia</taxon>
        <taxon>Theropoda</taxon>
        <taxon>Coelurosauria</taxon>
        <taxon>Aves</taxon>
        <taxon>Neognathae</taxon>
        <taxon>Neoaves</taxon>
        <taxon>Gruiformes</taxon>
        <taxon>Gruidae</taxon>
        <taxon>Balearica</taxon>
    </lineage>
</organism>
<protein>
    <recommendedName>
        <fullName evidence="3">PO24 protein</fullName>
    </recommendedName>
</protein>
<dbReference type="AlphaFoldDB" id="A0A087VC00"/>
<feature type="non-terminal residue" evidence="1">
    <location>
        <position position="201"/>
    </location>
</feature>
<reference evidence="1 2" key="1">
    <citation type="submission" date="2014-04" db="EMBL/GenBank/DDBJ databases">
        <title>Genome evolution of avian class.</title>
        <authorList>
            <person name="Zhang G."/>
            <person name="Li C."/>
        </authorList>
    </citation>
    <scope>NUCLEOTIDE SEQUENCE [LARGE SCALE GENOMIC DNA]</scope>
    <source>
        <strain evidence="1">BGI_N312</strain>
    </source>
</reference>
<keyword evidence="2" id="KW-1185">Reference proteome</keyword>
<dbReference type="EMBL" id="KL487664">
    <property type="protein sequence ID" value="KFO10142.1"/>
    <property type="molecule type" value="Genomic_DNA"/>
</dbReference>